<evidence type="ECO:0000256" key="2">
    <source>
        <dbReference type="ARBA" id="ARBA00022723"/>
    </source>
</evidence>
<evidence type="ECO:0000256" key="1">
    <source>
        <dbReference type="ARBA" id="ARBA00022670"/>
    </source>
</evidence>
<evidence type="ECO:0000256" key="6">
    <source>
        <dbReference type="RuleBase" id="RU003983"/>
    </source>
</evidence>
<proteinExistence type="inferred from homology"/>
<dbReference type="InterPro" id="IPR051156">
    <property type="entry name" value="Mito/Outer_Membr_Metalloprot"/>
</dbReference>
<dbReference type="PANTHER" id="PTHR22726:SF1">
    <property type="entry name" value="METALLOENDOPEPTIDASE OMA1, MITOCHONDRIAL"/>
    <property type="match status" value="1"/>
</dbReference>
<keyword evidence="5 6" id="KW-0482">Metalloprotease</keyword>
<evidence type="ECO:0000256" key="4">
    <source>
        <dbReference type="ARBA" id="ARBA00022833"/>
    </source>
</evidence>
<dbReference type="Pfam" id="PF01435">
    <property type="entry name" value="Peptidase_M48"/>
    <property type="match status" value="1"/>
</dbReference>
<dbReference type="GO" id="GO:0016020">
    <property type="term" value="C:membrane"/>
    <property type="evidence" value="ECO:0007669"/>
    <property type="project" value="TreeGrafter"/>
</dbReference>
<keyword evidence="2" id="KW-0479">Metal-binding</keyword>
<name>A0A5C5VEH6_9BACT</name>
<keyword evidence="3 6" id="KW-0378">Hydrolase</keyword>
<organism evidence="9 10">
    <name type="scientific">Posidoniimonas corsicana</name>
    <dbReference type="NCBI Taxonomy" id="1938618"/>
    <lineage>
        <taxon>Bacteria</taxon>
        <taxon>Pseudomonadati</taxon>
        <taxon>Planctomycetota</taxon>
        <taxon>Planctomycetia</taxon>
        <taxon>Pirellulales</taxon>
        <taxon>Lacipirellulaceae</taxon>
        <taxon>Posidoniimonas</taxon>
    </lineage>
</organism>
<dbReference type="AlphaFoldDB" id="A0A5C5VEH6"/>
<dbReference type="PANTHER" id="PTHR22726">
    <property type="entry name" value="METALLOENDOPEPTIDASE OMA1"/>
    <property type="match status" value="1"/>
</dbReference>
<evidence type="ECO:0000256" key="7">
    <source>
        <dbReference type="SAM" id="MobiDB-lite"/>
    </source>
</evidence>
<reference evidence="9 10" key="1">
    <citation type="submission" date="2019-02" db="EMBL/GenBank/DDBJ databases">
        <title>Deep-cultivation of Planctomycetes and their phenomic and genomic characterization uncovers novel biology.</title>
        <authorList>
            <person name="Wiegand S."/>
            <person name="Jogler M."/>
            <person name="Boedeker C."/>
            <person name="Pinto D."/>
            <person name="Vollmers J."/>
            <person name="Rivas-Marin E."/>
            <person name="Kohn T."/>
            <person name="Peeters S.H."/>
            <person name="Heuer A."/>
            <person name="Rast P."/>
            <person name="Oberbeckmann S."/>
            <person name="Bunk B."/>
            <person name="Jeske O."/>
            <person name="Meyerdierks A."/>
            <person name="Storesund J.E."/>
            <person name="Kallscheuer N."/>
            <person name="Luecker S."/>
            <person name="Lage O.M."/>
            <person name="Pohl T."/>
            <person name="Merkel B.J."/>
            <person name="Hornburger P."/>
            <person name="Mueller R.-W."/>
            <person name="Bruemmer F."/>
            <person name="Labrenz M."/>
            <person name="Spormann A.M."/>
            <person name="Op Den Camp H."/>
            <person name="Overmann J."/>
            <person name="Amann R."/>
            <person name="Jetten M.S.M."/>
            <person name="Mascher T."/>
            <person name="Medema M.H."/>
            <person name="Devos D.P."/>
            <person name="Kaster A.-K."/>
            <person name="Ovreas L."/>
            <person name="Rohde M."/>
            <person name="Galperin M.Y."/>
            <person name="Jogler C."/>
        </authorList>
    </citation>
    <scope>NUCLEOTIDE SEQUENCE [LARGE SCALE GENOMIC DNA]</scope>
    <source>
        <strain evidence="9 10">KOR34</strain>
    </source>
</reference>
<feature type="region of interest" description="Disordered" evidence="7">
    <location>
        <begin position="1"/>
        <end position="23"/>
    </location>
</feature>
<dbReference type="GO" id="GO:0051603">
    <property type="term" value="P:proteolysis involved in protein catabolic process"/>
    <property type="evidence" value="ECO:0007669"/>
    <property type="project" value="TreeGrafter"/>
</dbReference>
<sequence length="305" mass="33406">MARIRFPMPSRPRQSGGYGRRSSRPMFGSSFKMRLLIAAGLAIFALISYYGSPGDKNQITGEVERVALADERQEMALGAQAAPEMIQQHRGVSRDGAAVDRVHRMGVRLLRGLEEYMDKLSQEKGVELHNPYQFNFTLLADPQTVNAFALPGGQVFITEALYRRLDTEGELAGVLGHEIGHVIERHGNKRMAQQKLFAGLAAAGGVAGGDVNSQRMSQMIAQMVSMSYGREDELESDRWGVRLCAEAGYDPHAMIGLMEVLDEAGGGGGPPEMLSTHPKPANRVKYIKEVIDLEFPNGVPENLLP</sequence>
<evidence type="ECO:0000256" key="5">
    <source>
        <dbReference type="ARBA" id="ARBA00023049"/>
    </source>
</evidence>
<keyword evidence="1 6" id="KW-0645">Protease</keyword>
<feature type="domain" description="Peptidase M48" evidence="8">
    <location>
        <begin position="113"/>
        <end position="289"/>
    </location>
</feature>
<evidence type="ECO:0000313" key="10">
    <source>
        <dbReference type="Proteomes" id="UP000316714"/>
    </source>
</evidence>
<protein>
    <submittedName>
        <fullName evidence="9">TPR repeat-containing protein YfgC</fullName>
    </submittedName>
</protein>
<dbReference type="GO" id="GO:0046872">
    <property type="term" value="F:metal ion binding"/>
    <property type="evidence" value="ECO:0007669"/>
    <property type="project" value="UniProtKB-KW"/>
</dbReference>
<comment type="similarity">
    <text evidence="6">Belongs to the peptidase M48 family.</text>
</comment>
<accession>A0A5C5VEH6</accession>
<comment type="caution">
    <text evidence="9">The sequence shown here is derived from an EMBL/GenBank/DDBJ whole genome shotgun (WGS) entry which is preliminary data.</text>
</comment>
<gene>
    <name evidence="9" type="primary">yfgC</name>
    <name evidence="9" type="ORF">KOR34_19930</name>
</gene>
<keyword evidence="10" id="KW-1185">Reference proteome</keyword>
<evidence type="ECO:0000259" key="8">
    <source>
        <dbReference type="Pfam" id="PF01435"/>
    </source>
</evidence>
<evidence type="ECO:0000313" key="9">
    <source>
        <dbReference type="EMBL" id="TWT37046.1"/>
    </source>
</evidence>
<dbReference type="InterPro" id="IPR001915">
    <property type="entry name" value="Peptidase_M48"/>
</dbReference>
<dbReference type="EMBL" id="SIHJ01000001">
    <property type="protein sequence ID" value="TWT37046.1"/>
    <property type="molecule type" value="Genomic_DNA"/>
</dbReference>
<comment type="cofactor">
    <cofactor evidence="6">
        <name>Zn(2+)</name>
        <dbReference type="ChEBI" id="CHEBI:29105"/>
    </cofactor>
    <text evidence="6">Binds 1 zinc ion per subunit.</text>
</comment>
<evidence type="ECO:0000256" key="3">
    <source>
        <dbReference type="ARBA" id="ARBA00022801"/>
    </source>
</evidence>
<dbReference type="GO" id="GO:0004222">
    <property type="term" value="F:metalloendopeptidase activity"/>
    <property type="evidence" value="ECO:0007669"/>
    <property type="project" value="InterPro"/>
</dbReference>
<dbReference type="Gene3D" id="3.30.2010.10">
    <property type="entry name" value="Metalloproteases ('zincins'), catalytic domain"/>
    <property type="match status" value="1"/>
</dbReference>
<keyword evidence="4 6" id="KW-0862">Zinc</keyword>
<dbReference type="Proteomes" id="UP000316714">
    <property type="component" value="Unassembled WGS sequence"/>
</dbReference>